<dbReference type="GO" id="GO:0001510">
    <property type="term" value="P:RNA methylation"/>
    <property type="evidence" value="ECO:0007669"/>
    <property type="project" value="InterPro"/>
</dbReference>
<protein>
    <submittedName>
        <fullName evidence="7">RsmB/NOP family class I SAM-dependent RNA methyltransferase</fullName>
    </submittedName>
</protein>
<keyword evidence="3 5" id="KW-0949">S-adenosyl-L-methionine</keyword>
<dbReference type="Pfam" id="PF01029">
    <property type="entry name" value="NusB"/>
    <property type="match status" value="1"/>
</dbReference>
<evidence type="ECO:0000256" key="1">
    <source>
        <dbReference type="ARBA" id="ARBA00022603"/>
    </source>
</evidence>
<keyword evidence="4 5" id="KW-0694">RNA-binding</keyword>
<accession>A0A842HL49</accession>
<dbReference type="PROSITE" id="PS51686">
    <property type="entry name" value="SAM_MT_RSMB_NOP"/>
    <property type="match status" value="1"/>
</dbReference>
<dbReference type="AlphaFoldDB" id="A0A842HL49"/>
<dbReference type="PANTHER" id="PTHR22807">
    <property type="entry name" value="NOP2 YEAST -RELATED NOL1/NOP2/FMU SUN DOMAIN-CONTAINING"/>
    <property type="match status" value="1"/>
</dbReference>
<keyword evidence="8" id="KW-1185">Reference proteome</keyword>
<dbReference type="InterPro" id="IPR029063">
    <property type="entry name" value="SAM-dependent_MTases_sf"/>
</dbReference>
<dbReference type="Gene3D" id="1.10.940.10">
    <property type="entry name" value="NusB-like"/>
    <property type="match status" value="1"/>
</dbReference>
<dbReference type="EMBL" id="JACHVB010000064">
    <property type="protein sequence ID" value="MBC2596414.1"/>
    <property type="molecule type" value="Genomic_DNA"/>
</dbReference>
<feature type="binding site" evidence="5">
    <location>
        <position position="267"/>
    </location>
    <ligand>
        <name>S-adenosyl-L-methionine</name>
        <dbReference type="ChEBI" id="CHEBI:59789"/>
    </ligand>
</feature>
<organism evidence="7 8">
    <name type="scientific">Ruficoccus amylovorans</name>
    <dbReference type="NCBI Taxonomy" id="1804625"/>
    <lineage>
        <taxon>Bacteria</taxon>
        <taxon>Pseudomonadati</taxon>
        <taxon>Verrucomicrobiota</taxon>
        <taxon>Opitutia</taxon>
        <taxon>Puniceicoccales</taxon>
        <taxon>Cerasicoccaceae</taxon>
        <taxon>Ruficoccus</taxon>
    </lineage>
</organism>
<dbReference type="SUPFAM" id="SSF48013">
    <property type="entry name" value="NusB-like"/>
    <property type="match status" value="1"/>
</dbReference>
<dbReference type="InterPro" id="IPR023267">
    <property type="entry name" value="RCMT"/>
</dbReference>
<dbReference type="GO" id="GO:0003723">
    <property type="term" value="F:RNA binding"/>
    <property type="evidence" value="ECO:0007669"/>
    <property type="project" value="UniProtKB-UniRule"/>
</dbReference>
<gene>
    <name evidence="7" type="ORF">H5P28_19265</name>
</gene>
<sequence length="423" mass="46566">MTQFKPTESPWRKAAGLCESYQAQPAKAETLITDINFHSSAERRRCQFLFYGVLRHRRRIDELLARLISRPPKPRLAAMLQVAVFELMAAEPARQPKVVDYAVGQIRRIMSRSEAGLANAVLRKIPAEAAKLDQEAPAAVRLSHPDWLARRWQEHYGPESAETFMAWNLEPPPVLFRARGELPAGLPLEPAAWPGFYKLAGEWARVEPLLNAGRLYAQDPSTRLAPEALAVRPGEKVLDLCAAPGGKALMLIDALESDRDGLMLAVDLPGPRLEPLNENLQKLGRRSGPAVSLLGIDVRRLSPELLRREGFPETFDAVLLDAPCSNTGVLRRRPDAKWRLEPGDIAASAELQGELLAVAAERVKPGGRLVYSTCSVEPEENQAVIKAFLGSVAGKDFSCRSQTVSLPWETGHDGAGVALLVRR</sequence>
<dbReference type="InterPro" id="IPR006027">
    <property type="entry name" value="NusB_RsmB_TIM44"/>
</dbReference>
<feature type="binding site" evidence="5">
    <location>
        <position position="297"/>
    </location>
    <ligand>
        <name>S-adenosyl-L-methionine</name>
        <dbReference type="ChEBI" id="CHEBI:59789"/>
    </ligand>
</feature>
<dbReference type="InterPro" id="IPR049560">
    <property type="entry name" value="MeTrfase_RsmB-F_NOP2_cat"/>
</dbReference>
<evidence type="ECO:0000313" key="7">
    <source>
        <dbReference type="EMBL" id="MBC2596414.1"/>
    </source>
</evidence>
<dbReference type="SUPFAM" id="SSF53335">
    <property type="entry name" value="S-adenosyl-L-methionine-dependent methyltransferases"/>
    <property type="match status" value="1"/>
</dbReference>
<evidence type="ECO:0000313" key="8">
    <source>
        <dbReference type="Proteomes" id="UP000546464"/>
    </source>
</evidence>
<name>A0A842HL49_9BACT</name>
<comment type="caution">
    <text evidence="7">The sequence shown here is derived from an EMBL/GenBank/DDBJ whole genome shotgun (WGS) entry which is preliminary data.</text>
</comment>
<feature type="binding site" evidence="5">
    <location>
        <position position="321"/>
    </location>
    <ligand>
        <name>S-adenosyl-L-methionine</name>
        <dbReference type="ChEBI" id="CHEBI:59789"/>
    </ligand>
</feature>
<dbReference type="PANTHER" id="PTHR22807:SF53">
    <property type="entry name" value="RIBOSOMAL RNA SMALL SUBUNIT METHYLTRANSFERASE B-RELATED"/>
    <property type="match status" value="1"/>
</dbReference>
<dbReference type="PRINTS" id="PR02008">
    <property type="entry name" value="RCMTFAMILY"/>
</dbReference>
<dbReference type="CDD" id="cd02440">
    <property type="entry name" value="AdoMet_MTases"/>
    <property type="match status" value="1"/>
</dbReference>
<dbReference type="GO" id="GO:0008173">
    <property type="term" value="F:RNA methyltransferase activity"/>
    <property type="evidence" value="ECO:0007669"/>
    <property type="project" value="InterPro"/>
</dbReference>
<dbReference type="Gene3D" id="3.40.50.150">
    <property type="entry name" value="Vaccinia Virus protein VP39"/>
    <property type="match status" value="1"/>
</dbReference>
<comment type="similarity">
    <text evidence="5">Belongs to the class I-like SAM-binding methyltransferase superfamily. RsmB/NOP family.</text>
</comment>
<dbReference type="InterPro" id="IPR001678">
    <property type="entry name" value="MeTrfase_RsmB-F_NOP2_dom"/>
</dbReference>
<dbReference type="GO" id="GO:0006355">
    <property type="term" value="P:regulation of DNA-templated transcription"/>
    <property type="evidence" value="ECO:0007669"/>
    <property type="project" value="InterPro"/>
</dbReference>
<dbReference type="Proteomes" id="UP000546464">
    <property type="component" value="Unassembled WGS sequence"/>
</dbReference>
<feature type="domain" description="SAM-dependent MTase RsmB/NOP-type" evidence="6">
    <location>
        <begin position="136"/>
        <end position="423"/>
    </location>
</feature>
<evidence type="ECO:0000256" key="5">
    <source>
        <dbReference type="PROSITE-ProRule" id="PRU01023"/>
    </source>
</evidence>
<keyword evidence="2 5" id="KW-0808">Transferase</keyword>
<evidence type="ECO:0000256" key="2">
    <source>
        <dbReference type="ARBA" id="ARBA00022679"/>
    </source>
</evidence>
<proteinExistence type="inferred from homology"/>
<dbReference type="Pfam" id="PF01189">
    <property type="entry name" value="Methyltr_RsmB-F"/>
    <property type="match status" value="1"/>
</dbReference>
<evidence type="ECO:0000256" key="3">
    <source>
        <dbReference type="ARBA" id="ARBA00022691"/>
    </source>
</evidence>
<dbReference type="InterPro" id="IPR035926">
    <property type="entry name" value="NusB-like_sf"/>
</dbReference>
<keyword evidence="1 5" id="KW-0489">Methyltransferase</keyword>
<evidence type="ECO:0000256" key="4">
    <source>
        <dbReference type="ARBA" id="ARBA00022884"/>
    </source>
</evidence>
<feature type="binding site" evidence="5">
    <location>
        <begin position="241"/>
        <end position="247"/>
    </location>
    <ligand>
        <name>S-adenosyl-L-methionine</name>
        <dbReference type="ChEBI" id="CHEBI:59789"/>
    </ligand>
</feature>
<dbReference type="RefSeq" id="WP_185677321.1">
    <property type="nucleotide sequence ID" value="NZ_JACHVB010000064.1"/>
</dbReference>
<evidence type="ECO:0000259" key="6">
    <source>
        <dbReference type="PROSITE" id="PS51686"/>
    </source>
</evidence>
<reference evidence="7 8" key="1">
    <citation type="submission" date="2020-07" db="EMBL/GenBank/DDBJ databases">
        <authorList>
            <person name="Feng X."/>
        </authorList>
    </citation>
    <scope>NUCLEOTIDE SEQUENCE [LARGE SCALE GENOMIC DNA]</scope>
    <source>
        <strain evidence="7 8">JCM31066</strain>
    </source>
</reference>
<feature type="active site" description="Nucleophile" evidence="5">
    <location>
        <position position="374"/>
    </location>
</feature>